<name>A0AAD7CCR8_9AGAR</name>
<evidence type="ECO:0000313" key="2">
    <source>
        <dbReference type="EMBL" id="KAJ7644938.1"/>
    </source>
</evidence>
<feature type="compositionally biased region" description="Low complexity" evidence="1">
    <location>
        <begin position="181"/>
        <end position="193"/>
    </location>
</feature>
<protein>
    <submittedName>
        <fullName evidence="2">Uncharacterized protein</fullName>
    </submittedName>
</protein>
<organism evidence="2 3">
    <name type="scientific">Roridomyces roridus</name>
    <dbReference type="NCBI Taxonomy" id="1738132"/>
    <lineage>
        <taxon>Eukaryota</taxon>
        <taxon>Fungi</taxon>
        <taxon>Dikarya</taxon>
        <taxon>Basidiomycota</taxon>
        <taxon>Agaricomycotina</taxon>
        <taxon>Agaricomycetes</taxon>
        <taxon>Agaricomycetidae</taxon>
        <taxon>Agaricales</taxon>
        <taxon>Marasmiineae</taxon>
        <taxon>Mycenaceae</taxon>
        <taxon>Roridomyces</taxon>
    </lineage>
</organism>
<accession>A0AAD7CCR8</accession>
<keyword evidence="3" id="KW-1185">Reference proteome</keyword>
<feature type="compositionally biased region" description="Basic and acidic residues" evidence="1">
    <location>
        <begin position="112"/>
        <end position="122"/>
    </location>
</feature>
<feature type="region of interest" description="Disordered" evidence="1">
    <location>
        <begin position="1"/>
        <end position="158"/>
    </location>
</feature>
<dbReference type="Proteomes" id="UP001221142">
    <property type="component" value="Unassembled WGS sequence"/>
</dbReference>
<feature type="compositionally biased region" description="Acidic residues" evidence="1">
    <location>
        <begin position="253"/>
        <end position="265"/>
    </location>
</feature>
<feature type="region of interest" description="Disordered" evidence="1">
    <location>
        <begin position="173"/>
        <end position="205"/>
    </location>
</feature>
<proteinExistence type="predicted"/>
<gene>
    <name evidence="2" type="ORF">FB45DRAFT_862187</name>
</gene>
<dbReference type="EMBL" id="JARKIF010000003">
    <property type="protein sequence ID" value="KAJ7644938.1"/>
    <property type="molecule type" value="Genomic_DNA"/>
</dbReference>
<comment type="caution">
    <text evidence="2">The sequence shown here is derived from an EMBL/GenBank/DDBJ whole genome shotgun (WGS) entry which is preliminary data.</text>
</comment>
<feature type="region of interest" description="Disordered" evidence="1">
    <location>
        <begin position="234"/>
        <end position="329"/>
    </location>
</feature>
<reference evidence="2" key="1">
    <citation type="submission" date="2023-03" db="EMBL/GenBank/DDBJ databases">
        <title>Massive genome expansion in bonnet fungi (Mycena s.s.) driven by repeated elements and novel gene families across ecological guilds.</title>
        <authorList>
            <consortium name="Lawrence Berkeley National Laboratory"/>
            <person name="Harder C.B."/>
            <person name="Miyauchi S."/>
            <person name="Viragh M."/>
            <person name="Kuo A."/>
            <person name="Thoen E."/>
            <person name="Andreopoulos B."/>
            <person name="Lu D."/>
            <person name="Skrede I."/>
            <person name="Drula E."/>
            <person name="Henrissat B."/>
            <person name="Morin E."/>
            <person name="Kohler A."/>
            <person name="Barry K."/>
            <person name="LaButti K."/>
            <person name="Morin E."/>
            <person name="Salamov A."/>
            <person name="Lipzen A."/>
            <person name="Mereny Z."/>
            <person name="Hegedus B."/>
            <person name="Baldrian P."/>
            <person name="Stursova M."/>
            <person name="Weitz H."/>
            <person name="Taylor A."/>
            <person name="Grigoriev I.V."/>
            <person name="Nagy L.G."/>
            <person name="Martin F."/>
            <person name="Kauserud H."/>
        </authorList>
    </citation>
    <scope>NUCLEOTIDE SEQUENCE</scope>
    <source>
        <strain evidence="2">9284</strain>
    </source>
</reference>
<evidence type="ECO:0000313" key="3">
    <source>
        <dbReference type="Proteomes" id="UP001221142"/>
    </source>
</evidence>
<sequence>MSSSNLSTSSAASMNQQVRRPRPRSPPSMYLAYDSNMAKAPKPLVKIEKKSKGKGKAKADPEPPRPATAMSQGRPSTGGFLSLRRKTNPESSTRRAELSQTPSPAPLTPSSHLHETNVHPLDDWDPEPILSRPGPSKASRLLGTASASTTADGPSRPAAINVITSDLSAYASRRRNAVGVSSSTLDVSSSSSSLDDDDDASSLSSYSYSYSHEFDAHADDAHLDSARESMLISPMEFSSRPASLPFPPPPPEPLEDEAVADDEHIDSDSLLISPMEFPSRPASLAPSVQQPPSHAAAVAADDSHSDDDSNPGTPVFSRPPRTLPDADEEFRLSYASVHNYYRTTTPAPVLAPAEEGDEDEDSRVDKPPVAPYRPDSPFMDTLLAVNSRSISQILVSRTGSRRGTHGRQPSVVRVEPNSKELGAGWVGEWNQGDMNDVMQRLRALR</sequence>
<evidence type="ECO:0000256" key="1">
    <source>
        <dbReference type="SAM" id="MobiDB-lite"/>
    </source>
</evidence>
<feature type="compositionally biased region" description="Low complexity" evidence="1">
    <location>
        <begin position="1"/>
        <end position="15"/>
    </location>
</feature>
<feature type="region of interest" description="Disordered" evidence="1">
    <location>
        <begin position="343"/>
        <end position="377"/>
    </location>
</feature>
<dbReference type="AlphaFoldDB" id="A0AAD7CCR8"/>